<feature type="compositionally biased region" description="Low complexity" evidence="1">
    <location>
        <begin position="39"/>
        <end position="52"/>
    </location>
</feature>
<proteinExistence type="predicted"/>
<evidence type="ECO:0000313" key="2">
    <source>
        <dbReference type="EMBL" id="CEK48236.1"/>
    </source>
</evidence>
<protein>
    <submittedName>
        <fullName evidence="2">Uncharacterized protein</fullName>
    </submittedName>
</protein>
<feature type="compositionally biased region" description="Polar residues" evidence="1">
    <location>
        <begin position="64"/>
        <end position="79"/>
    </location>
</feature>
<name>A0A0B6XXF8_9EUPU</name>
<reference evidence="2" key="1">
    <citation type="submission" date="2014-12" db="EMBL/GenBank/DDBJ databases">
        <title>Insight into the proteome of Arion vulgaris.</title>
        <authorList>
            <person name="Aradska J."/>
            <person name="Bulat T."/>
            <person name="Smidak R."/>
            <person name="Sarate P."/>
            <person name="Gangsoo J."/>
            <person name="Sialana F."/>
            <person name="Bilban M."/>
            <person name="Lubec G."/>
        </authorList>
    </citation>
    <scope>NUCLEOTIDE SEQUENCE</scope>
    <source>
        <tissue evidence="2">Skin</tissue>
    </source>
</reference>
<feature type="non-terminal residue" evidence="2">
    <location>
        <position position="79"/>
    </location>
</feature>
<accession>A0A0B6XXF8</accession>
<sequence>MSADQDWSEAVKASIENAEVLVHSASNRIRQDAKADFLPTSSQSPGNSPQSSPDDRQTHFPHAQQRTGFCSNSQDQHIS</sequence>
<feature type="region of interest" description="Disordered" evidence="1">
    <location>
        <begin position="32"/>
        <end position="79"/>
    </location>
</feature>
<dbReference type="AlphaFoldDB" id="A0A0B6XXF8"/>
<organism evidence="2">
    <name type="scientific">Arion vulgaris</name>
    <dbReference type="NCBI Taxonomy" id="1028688"/>
    <lineage>
        <taxon>Eukaryota</taxon>
        <taxon>Metazoa</taxon>
        <taxon>Spiralia</taxon>
        <taxon>Lophotrochozoa</taxon>
        <taxon>Mollusca</taxon>
        <taxon>Gastropoda</taxon>
        <taxon>Heterobranchia</taxon>
        <taxon>Euthyneura</taxon>
        <taxon>Panpulmonata</taxon>
        <taxon>Eupulmonata</taxon>
        <taxon>Stylommatophora</taxon>
        <taxon>Helicina</taxon>
        <taxon>Arionoidea</taxon>
        <taxon>Arionidae</taxon>
        <taxon>Arion</taxon>
    </lineage>
</organism>
<gene>
    <name evidence="2" type="primary">ORF3444</name>
</gene>
<evidence type="ECO:0000256" key="1">
    <source>
        <dbReference type="SAM" id="MobiDB-lite"/>
    </source>
</evidence>
<dbReference type="EMBL" id="HACG01001371">
    <property type="protein sequence ID" value="CEK48236.1"/>
    <property type="molecule type" value="Transcribed_RNA"/>
</dbReference>